<sequence>MLYRTANVLGYDTASYATDHSGVANWAIEGVDFVTTKGVMNGTGDGFDPEGKYTKEQAILTMVRFIERVN</sequence>
<dbReference type="Pfam" id="PF00395">
    <property type="entry name" value="SLH"/>
    <property type="match status" value="1"/>
</dbReference>
<gene>
    <name evidence="3" type="ORF">IAC74_06885</name>
</gene>
<dbReference type="EMBL" id="DVOF01000206">
    <property type="protein sequence ID" value="HIV03285.1"/>
    <property type="molecule type" value="Genomic_DNA"/>
</dbReference>
<dbReference type="PROSITE" id="PS51272">
    <property type="entry name" value="SLH"/>
    <property type="match status" value="1"/>
</dbReference>
<reference evidence="3" key="1">
    <citation type="submission" date="2020-10" db="EMBL/GenBank/DDBJ databases">
        <authorList>
            <person name="Gilroy R."/>
        </authorList>
    </citation>
    <scope>NUCLEOTIDE SEQUENCE</scope>
    <source>
        <strain evidence="3">4920</strain>
    </source>
</reference>
<feature type="domain" description="SLH" evidence="2">
    <location>
        <begin position="14"/>
        <end position="70"/>
    </location>
</feature>
<accession>A0A9D1NHQ2</accession>
<dbReference type="InterPro" id="IPR001119">
    <property type="entry name" value="SLH_dom"/>
</dbReference>
<evidence type="ECO:0000313" key="4">
    <source>
        <dbReference type="Proteomes" id="UP000886743"/>
    </source>
</evidence>
<organism evidence="3 4">
    <name type="scientific">Candidatus Aphodoplasma excrementigallinarum</name>
    <dbReference type="NCBI Taxonomy" id="2840673"/>
    <lineage>
        <taxon>Bacteria</taxon>
        <taxon>Bacillati</taxon>
        <taxon>Bacillota</taxon>
        <taxon>Clostridia</taxon>
        <taxon>Eubacteriales</taxon>
        <taxon>Candidatus Aphodoplasma</taxon>
    </lineage>
</organism>
<protein>
    <submittedName>
        <fullName evidence="3">S-layer homology domain-containing protein</fullName>
    </submittedName>
</protein>
<evidence type="ECO:0000313" key="3">
    <source>
        <dbReference type="EMBL" id="HIV03285.1"/>
    </source>
</evidence>
<evidence type="ECO:0000256" key="1">
    <source>
        <dbReference type="ARBA" id="ARBA00022737"/>
    </source>
</evidence>
<name>A0A9D1NHQ2_9FIRM</name>
<keyword evidence="1" id="KW-0677">Repeat</keyword>
<dbReference type="Proteomes" id="UP000886743">
    <property type="component" value="Unassembled WGS sequence"/>
</dbReference>
<evidence type="ECO:0000259" key="2">
    <source>
        <dbReference type="PROSITE" id="PS51272"/>
    </source>
</evidence>
<proteinExistence type="predicted"/>
<reference evidence="3" key="2">
    <citation type="journal article" date="2021" name="PeerJ">
        <title>Extensive microbial diversity within the chicken gut microbiome revealed by metagenomics and culture.</title>
        <authorList>
            <person name="Gilroy R."/>
            <person name="Ravi A."/>
            <person name="Getino M."/>
            <person name="Pursley I."/>
            <person name="Horton D.L."/>
            <person name="Alikhan N.F."/>
            <person name="Baker D."/>
            <person name="Gharbi K."/>
            <person name="Hall N."/>
            <person name="Watson M."/>
            <person name="Adriaenssens E.M."/>
            <person name="Foster-Nyarko E."/>
            <person name="Jarju S."/>
            <person name="Secka A."/>
            <person name="Antonio M."/>
            <person name="Oren A."/>
            <person name="Chaudhuri R.R."/>
            <person name="La Ragione R."/>
            <person name="Hildebrand F."/>
            <person name="Pallen M.J."/>
        </authorList>
    </citation>
    <scope>NUCLEOTIDE SEQUENCE</scope>
    <source>
        <strain evidence="3">4920</strain>
    </source>
</reference>
<dbReference type="AlphaFoldDB" id="A0A9D1NHQ2"/>
<comment type="caution">
    <text evidence="3">The sequence shown here is derived from an EMBL/GenBank/DDBJ whole genome shotgun (WGS) entry which is preliminary data.</text>
</comment>